<dbReference type="OrthoDB" id="10385427at2759"/>
<evidence type="ECO:0000313" key="1">
    <source>
        <dbReference type="EMBL" id="CAG2198323.1"/>
    </source>
</evidence>
<dbReference type="EMBL" id="CAJPWZ010000676">
    <property type="protein sequence ID" value="CAG2198323.1"/>
    <property type="molecule type" value="Genomic_DNA"/>
</dbReference>
<evidence type="ECO:0000313" key="2">
    <source>
        <dbReference type="Proteomes" id="UP000683360"/>
    </source>
</evidence>
<name>A0A8S3QVB4_MYTED</name>
<proteinExistence type="predicted"/>
<protein>
    <submittedName>
        <fullName evidence="1">Uncharacterized protein</fullName>
    </submittedName>
</protein>
<sequence length="159" mass="17368">MLCLDILSFQDGRGLSFRPRCLVTKSAHRTKSNCTYLDVADLMVIDEVGPDEDVGPAEEVGPDYQTAGVASGALGPVETHSSVGVDTSIGIYHSEIDEDQAGIWGAVAVSKNRLRQCPICGMVSREKTRRHVLKRHLPWFWSGATACWDCCEQEIQASS</sequence>
<dbReference type="AlphaFoldDB" id="A0A8S3QVB4"/>
<comment type="caution">
    <text evidence="1">The sequence shown here is derived from an EMBL/GenBank/DDBJ whole genome shotgun (WGS) entry which is preliminary data.</text>
</comment>
<accession>A0A8S3QVB4</accession>
<reference evidence="1" key="1">
    <citation type="submission" date="2021-03" db="EMBL/GenBank/DDBJ databases">
        <authorList>
            <person name="Bekaert M."/>
        </authorList>
    </citation>
    <scope>NUCLEOTIDE SEQUENCE</scope>
</reference>
<dbReference type="Proteomes" id="UP000683360">
    <property type="component" value="Unassembled WGS sequence"/>
</dbReference>
<keyword evidence="2" id="KW-1185">Reference proteome</keyword>
<organism evidence="1 2">
    <name type="scientific">Mytilus edulis</name>
    <name type="common">Blue mussel</name>
    <dbReference type="NCBI Taxonomy" id="6550"/>
    <lineage>
        <taxon>Eukaryota</taxon>
        <taxon>Metazoa</taxon>
        <taxon>Spiralia</taxon>
        <taxon>Lophotrochozoa</taxon>
        <taxon>Mollusca</taxon>
        <taxon>Bivalvia</taxon>
        <taxon>Autobranchia</taxon>
        <taxon>Pteriomorphia</taxon>
        <taxon>Mytilida</taxon>
        <taxon>Mytiloidea</taxon>
        <taxon>Mytilidae</taxon>
        <taxon>Mytilinae</taxon>
        <taxon>Mytilus</taxon>
    </lineage>
</organism>
<gene>
    <name evidence="1" type="ORF">MEDL_13154</name>
</gene>